<gene>
    <name evidence="3" type="primary">Mcpt8_0</name>
    <name evidence="3" type="ORF">CM83_25680</name>
</gene>
<dbReference type="EMBL" id="GBHO01001989">
    <property type="protein sequence ID" value="JAG41615.1"/>
    <property type="molecule type" value="Transcribed_RNA"/>
</dbReference>
<name>A0A0A9ZHD7_LYGHE</name>
<organism evidence="3">
    <name type="scientific">Lygus hesperus</name>
    <name type="common">Western plant bug</name>
    <dbReference type="NCBI Taxonomy" id="30085"/>
    <lineage>
        <taxon>Eukaryota</taxon>
        <taxon>Metazoa</taxon>
        <taxon>Ecdysozoa</taxon>
        <taxon>Arthropoda</taxon>
        <taxon>Hexapoda</taxon>
        <taxon>Insecta</taxon>
        <taxon>Pterygota</taxon>
        <taxon>Neoptera</taxon>
        <taxon>Paraneoptera</taxon>
        <taxon>Hemiptera</taxon>
        <taxon>Heteroptera</taxon>
        <taxon>Panheteroptera</taxon>
        <taxon>Cimicomorpha</taxon>
        <taxon>Miridae</taxon>
        <taxon>Mirini</taxon>
        <taxon>Lygus</taxon>
    </lineage>
</organism>
<dbReference type="PROSITE" id="PS50240">
    <property type="entry name" value="TRYPSIN_DOM"/>
    <property type="match status" value="1"/>
</dbReference>
<keyword evidence="3" id="KW-0645">Protease</keyword>
<keyword evidence="1" id="KW-1015">Disulfide bond</keyword>
<dbReference type="PANTHER" id="PTHR24250:SF27">
    <property type="entry name" value="ELASTASE 2 LIKE"/>
    <property type="match status" value="1"/>
</dbReference>
<evidence type="ECO:0000259" key="2">
    <source>
        <dbReference type="PROSITE" id="PS50240"/>
    </source>
</evidence>
<dbReference type="Gene3D" id="2.40.10.10">
    <property type="entry name" value="Trypsin-like serine proteases"/>
    <property type="match status" value="3"/>
</dbReference>
<dbReference type="SMART" id="SM00020">
    <property type="entry name" value="Tryp_SPc"/>
    <property type="match status" value="1"/>
</dbReference>
<sequence length="383" mass="44050">KVNLEGGLLLRKTVTNSSELGTQFMVALTEANPCYSPVTQVTTSTEYPGDEGSWCDSYRHHCGGSLVRPDFVLTACHCLIHEDFFEARVPLPTFRPAFRNLTTSTAAPEWNPEAGLGFYVRMQPKHPIYNKMALWMGGLDQGRWGGQMQQRRFAKAFFPHSECIWREYYLLFRLNPYSNYDRLAKPAFDVGLVRTWEPFQLNREVALVPLMFGDDLERAHVWNLQKMAVCVTFGWGTYKKDDFSPSQKLRYGYRHVFCVNTCYYKNERFREKESSCHVCTTSIARPDKSIANIDIGPMDSGGPLICEHKTQRFQMGVVNRAFEKIRTFPNVSKALYAAVRCISHLLTKDHTDYLRTLHDGELERGIFKEYHLDVSKAPMGVYT</sequence>
<dbReference type="InterPro" id="IPR043504">
    <property type="entry name" value="Peptidase_S1_PA_chymotrypsin"/>
</dbReference>
<feature type="non-terminal residue" evidence="3">
    <location>
        <position position="1"/>
    </location>
</feature>
<dbReference type="PANTHER" id="PTHR24250">
    <property type="entry name" value="CHYMOTRYPSIN-RELATED"/>
    <property type="match status" value="1"/>
</dbReference>
<reference evidence="3" key="1">
    <citation type="journal article" date="2014" name="PLoS ONE">
        <title>Transcriptome-Based Identification of ABC Transporters in the Western Tarnished Plant Bug Lygus hesperus.</title>
        <authorList>
            <person name="Hull J.J."/>
            <person name="Chaney K."/>
            <person name="Geib S.M."/>
            <person name="Fabrick J.A."/>
            <person name="Brent C.S."/>
            <person name="Walsh D."/>
            <person name="Lavine L.C."/>
        </authorList>
    </citation>
    <scope>NUCLEOTIDE SEQUENCE</scope>
</reference>
<dbReference type="GO" id="GO:0006508">
    <property type="term" value="P:proteolysis"/>
    <property type="evidence" value="ECO:0007669"/>
    <property type="project" value="UniProtKB-KW"/>
</dbReference>
<feature type="domain" description="Peptidase S1" evidence="2">
    <location>
        <begin position="4"/>
        <end position="359"/>
    </location>
</feature>
<evidence type="ECO:0000313" key="3">
    <source>
        <dbReference type="EMBL" id="JAG41615.1"/>
    </source>
</evidence>
<keyword evidence="3" id="KW-0378">Hydrolase</keyword>
<evidence type="ECO:0000256" key="1">
    <source>
        <dbReference type="ARBA" id="ARBA00023157"/>
    </source>
</evidence>
<dbReference type="InterPro" id="IPR009003">
    <property type="entry name" value="Peptidase_S1_PA"/>
</dbReference>
<dbReference type="Pfam" id="PF00089">
    <property type="entry name" value="Trypsin"/>
    <property type="match status" value="2"/>
</dbReference>
<dbReference type="AlphaFoldDB" id="A0A0A9ZHD7"/>
<dbReference type="InterPro" id="IPR001254">
    <property type="entry name" value="Trypsin_dom"/>
</dbReference>
<dbReference type="GO" id="GO:0004252">
    <property type="term" value="F:serine-type endopeptidase activity"/>
    <property type="evidence" value="ECO:0007669"/>
    <property type="project" value="InterPro"/>
</dbReference>
<dbReference type="SUPFAM" id="SSF50494">
    <property type="entry name" value="Trypsin-like serine proteases"/>
    <property type="match status" value="1"/>
</dbReference>
<protein>
    <submittedName>
        <fullName evidence="3">Mast cell protease 8</fullName>
    </submittedName>
</protein>
<reference evidence="3" key="2">
    <citation type="submission" date="2014-07" db="EMBL/GenBank/DDBJ databases">
        <authorList>
            <person name="Hull J."/>
        </authorList>
    </citation>
    <scope>NUCLEOTIDE SEQUENCE</scope>
</reference>
<accession>A0A0A9ZHD7</accession>
<proteinExistence type="predicted"/>